<protein>
    <submittedName>
        <fullName evidence="5">Aldolase-type TIM barrel</fullName>
    </submittedName>
</protein>
<dbReference type="PANTHER" id="PTHR32332:SF34">
    <property type="entry name" value="2-NITROPROPANE DIOXYGENASE FAMILY, PUTATIVE-RELATED"/>
    <property type="match status" value="1"/>
</dbReference>
<feature type="region of interest" description="Disordered" evidence="4">
    <location>
        <begin position="74"/>
        <end position="100"/>
    </location>
</feature>
<evidence type="ECO:0000256" key="4">
    <source>
        <dbReference type="SAM" id="MobiDB-lite"/>
    </source>
</evidence>
<feature type="compositionally biased region" description="Gly residues" evidence="4">
    <location>
        <begin position="87"/>
        <end position="100"/>
    </location>
</feature>
<dbReference type="InterPro" id="IPR004136">
    <property type="entry name" value="NMO"/>
</dbReference>
<dbReference type="EMBL" id="AZGY01000001">
    <property type="protein sequence ID" value="OAA33251.1"/>
    <property type="molecule type" value="Genomic_DNA"/>
</dbReference>
<evidence type="ECO:0000256" key="3">
    <source>
        <dbReference type="ARBA" id="ARBA00023002"/>
    </source>
</evidence>
<evidence type="ECO:0000313" key="6">
    <source>
        <dbReference type="Proteomes" id="UP000078544"/>
    </source>
</evidence>
<dbReference type="OrthoDB" id="2349068at2759"/>
<dbReference type="Pfam" id="PF03060">
    <property type="entry name" value="NMO"/>
    <property type="match status" value="1"/>
</dbReference>
<dbReference type="CDD" id="cd04730">
    <property type="entry name" value="NPD_like"/>
    <property type="match status" value="1"/>
</dbReference>
<evidence type="ECO:0000313" key="5">
    <source>
        <dbReference type="EMBL" id="OAA33251.1"/>
    </source>
</evidence>
<keyword evidence="1" id="KW-0285">Flavoprotein</keyword>
<dbReference type="PANTHER" id="PTHR32332">
    <property type="entry name" value="2-NITROPROPANE DIOXYGENASE"/>
    <property type="match status" value="1"/>
</dbReference>
<dbReference type="GO" id="GO:0018580">
    <property type="term" value="F:nitronate monooxygenase activity"/>
    <property type="evidence" value="ECO:0007669"/>
    <property type="project" value="InterPro"/>
</dbReference>
<accession>A0A166V418</accession>
<evidence type="ECO:0000256" key="1">
    <source>
        <dbReference type="ARBA" id="ARBA00022630"/>
    </source>
</evidence>
<dbReference type="AlphaFoldDB" id="A0A166V418"/>
<feature type="compositionally biased region" description="Low complexity" evidence="4">
    <location>
        <begin position="74"/>
        <end position="86"/>
    </location>
</feature>
<keyword evidence="3" id="KW-0560">Oxidoreductase</keyword>
<keyword evidence="2" id="KW-0288">FMN</keyword>
<dbReference type="STRING" id="1081109.A0A166V418"/>
<dbReference type="SUPFAM" id="SSF51412">
    <property type="entry name" value="Inosine monophosphate dehydrogenase (IMPDH)"/>
    <property type="match status" value="1"/>
</dbReference>
<dbReference type="Gene3D" id="3.20.20.70">
    <property type="entry name" value="Aldolase class I"/>
    <property type="match status" value="2"/>
</dbReference>
<gene>
    <name evidence="5" type="ORF">AAL_00716</name>
</gene>
<sequence length="383" mass="39437">MSAKISRWFPWTKSPLICNGPMLGVATPKLAVEVSKAGGLGFLASTVDVSPSSADLAKLAAELAECKALLASNNNKDSRSSSSSSSGGNGNGNGNGGSGGGSQPISVGVSFITGHESIGHFAQTALPVLREATPAAVWLFAPTEEAKPHRAIISAIKTLAPLPPTVFVQVGNVAAAREAVDDGADVVVAQGIDAGGHQFRRGMGVVSFVPELNDTLANANADGDGDGVAVLAAGGIVDERGVAAALALGADGVVMGTRFTVAEESVYPEFRKKLVLETVDGASSTLKSPFNDQLSDLTLWGPLYDGRAIVTTIHKRFLAGETLEDLKESLAKDYATDEAAKLVKTWAGTGVGLVKDIKPAGEIVRQVREGAKAHLAKTAQQWT</sequence>
<evidence type="ECO:0000256" key="2">
    <source>
        <dbReference type="ARBA" id="ARBA00022643"/>
    </source>
</evidence>
<reference evidence="5 6" key="1">
    <citation type="journal article" date="2016" name="Genome Biol. Evol.">
        <title>Divergent and convergent evolution of fungal pathogenicity.</title>
        <authorList>
            <person name="Shang Y."/>
            <person name="Xiao G."/>
            <person name="Zheng P."/>
            <person name="Cen K."/>
            <person name="Zhan S."/>
            <person name="Wang C."/>
        </authorList>
    </citation>
    <scope>NUCLEOTIDE SEQUENCE [LARGE SCALE GENOMIC DNA]</scope>
    <source>
        <strain evidence="5 6">RCEF 2490</strain>
    </source>
</reference>
<comment type="caution">
    <text evidence="5">The sequence shown here is derived from an EMBL/GenBank/DDBJ whole genome shotgun (WGS) entry which is preliminary data.</text>
</comment>
<dbReference type="Proteomes" id="UP000078544">
    <property type="component" value="Unassembled WGS sequence"/>
</dbReference>
<keyword evidence="6" id="KW-1185">Reference proteome</keyword>
<name>A0A166V418_9HYPO</name>
<dbReference type="InterPro" id="IPR013785">
    <property type="entry name" value="Aldolase_TIM"/>
</dbReference>
<organism evidence="5 6">
    <name type="scientific">Moelleriella libera RCEF 2490</name>
    <dbReference type="NCBI Taxonomy" id="1081109"/>
    <lineage>
        <taxon>Eukaryota</taxon>
        <taxon>Fungi</taxon>
        <taxon>Dikarya</taxon>
        <taxon>Ascomycota</taxon>
        <taxon>Pezizomycotina</taxon>
        <taxon>Sordariomycetes</taxon>
        <taxon>Hypocreomycetidae</taxon>
        <taxon>Hypocreales</taxon>
        <taxon>Clavicipitaceae</taxon>
        <taxon>Moelleriella</taxon>
    </lineage>
</organism>
<proteinExistence type="predicted"/>